<evidence type="ECO:0000313" key="2">
    <source>
        <dbReference type="EMBL" id="REQ48669.1"/>
    </source>
</evidence>
<dbReference type="Proteomes" id="UP000039021">
    <property type="component" value="Unassembled WGS sequence"/>
</dbReference>
<reference evidence="2" key="4">
    <citation type="submission" date="2018-07" db="EMBL/GenBank/DDBJ databases">
        <authorList>
            <person name="Shah S."/>
            <person name="Brown T."/>
            <person name="Auld S."/>
            <person name="Bratton K."/>
            <person name="Narechania A."/>
            <person name="Mathema B."/>
            <person name="Gandhi N."/>
        </authorList>
    </citation>
    <scope>NUCLEOTIDE SEQUENCE</scope>
    <source>
        <strain evidence="2">32301_S10</strain>
    </source>
</reference>
<reference evidence="3" key="1">
    <citation type="submission" date="2015-03" db="EMBL/GenBank/DDBJ databases">
        <authorList>
            <consortium name="Pathogen Informatics"/>
        </authorList>
    </citation>
    <scope>NUCLEOTIDE SEQUENCE [LARGE SCALE GENOMIC DNA]</scope>
    <source>
        <strain evidence="3">N09902308</strain>
    </source>
</reference>
<name>A0A074QAL1_MYCTX</name>
<accession>A0A074QAL1</accession>
<evidence type="ECO:0000313" key="1">
    <source>
        <dbReference type="EMBL" id="COX10112.1"/>
    </source>
</evidence>
<evidence type="ECO:0000313" key="3">
    <source>
        <dbReference type="Proteomes" id="UP000039021"/>
    </source>
</evidence>
<organism evidence="1 3">
    <name type="scientific">Mycobacterium tuberculosis</name>
    <dbReference type="NCBI Taxonomy" id="1773"/>
    <lineage>
        <taxon>Bacteria</taxon>
        <taxon>Bacillati</taxon>
        <taxon>Actinomycetota</taxon>
        <taxon>Actinomycetes</taxon>
        <taxon>Mycobacteriales</taxon>
        <taxon>Mycobacteriaceae</taxon>
        <taxon>Mycobacterium</taxon>
        <taxon>Mycobacterium tuberculosis complex</taxon>
    </lineage>
</organism>
<evidence type="ECO:0000313" key="4">
    <source>
        <dbReference type="Proteomes" id="UP000256381"/>
    </source>
</evidence>
<protein>
    <submittedName>
        <fullName evidence="2">Acyl-CoA synthetase</fullName>
    </submittedName>
</protein>
<proteinExistence type="predicted"/>
<reference evidence="2 4" key="3">
    <citation type="journal article" date="2017" name="N. Engl. J. Med.">
        <title>Transmission of Extensively Drug-Resistant Tuberculosis in South Africa.</title>
        <authorList>
            <person name="Shah N.S."/>
            <person name="Auld S.C."/>
            <person name="Brust J.C."/>
            <person name="Mathema B."/>
            <person name="Ismail N."/>
            <person name="Moodley P."/>
            <person name="Mlisana K."/>
            <person name="Allana S."/>
            <person name="Campbell A."/>
            <person name="Mthiyane T."/>
            <person name="Morris N."/>
            <person name="Mpangase P."/>
            <person name="van der Meulen H."/>
            <person name="Omar S.V."/>
            <person name="Brown T.S."/>
            <person name="Narechania A."/>
            <person name="Shaskina E."/>
            <person name="Kapwata T."/>
            <person name="Kreiswirth B."/>
            <person name="Gandhi N.R."/>
        </authorList>
    </citation>
    <scope>NUCLEOTIDE SEQUENCE [LARGE SCALE GENOMIC DNA]</scope>
    <source>
        <strain evidence="2 4">32301_S10</strain>
    </source>
</reference>
<dbReference type="EMBL" id="QTBD01000206">
    <property type="protein sequence ID" value="REQ48669.1"/>
    <property type="molecule type" value="Genomic_DNA"/>
</dbReference>
<dbReference type="Proteomes" id="UP000256381">
    <property type="component" value="Unassembled WGS sequence"/>
</dbReference>
<reference evidence="1" key="2">
    <citation type="submission" date="2015-03" db="EMBL/GenBank/DDBJ databases">
        <authorList>
            <consortium name="Pathogen Informatics"/>
            <person name="Murphy D."/>
        </authorList>
    </citation>
    <scope>NUCLEOTIDE SEQUENCE</scope>
    <source>
        <strain evidence="1">N09902308</strain>
    </source>
</reference>
<comment type="caution">
    <text evidence="1">The sequence shown here is derived from an EMBL/GenBank/DDBJ whole genome shotgun (WGS) entry which is preliminary data.</text>
</comment>
<gene>
    <name evidence="2" type="ORF">DSJ38_17790</name>
    <name evidence="1" type="ORF">ERS007739_00679</name>
</gene>
<dbReference type="EMBL" id="CSBK01000211">
    <property type="protein sequence ID" value="COX10112.1"/>
    <property type="molecule type" value="Genomic_DNA"/>
</dbReference>
<dbReference type="AlphaFoldDB" id="A0A074QAL1"/>
<sequence length="58" mass="6540">MNAVPSGCRLTHWRNIEGMESETMKRQTTGPAWKIARAQAANFRLRQTAGCPCHDKPK</sequence>